<gene>
    <name evidence="3" type="ORF">FB567DRAFT_211696</name>
</gene>
<feature type="transmembrane region" description="Helical" evidence="2">
    <location>
        <begin position="771"/>
        <end position="796"/>
    </location>
</feature>
<feature type="compositionally biased region" description="Low complexity" evidence="1">
    <location>
        <begin position="29"/>
        <end position="48"/>
    </location>
</feature>
<dbReference type="InterPro" id="IPR021840">
    <property type="entry name" value="DUF3433"/>
</dbReference>
<protein>
    <submittedName>
        <fullName evidence="3">Uncharacterized protein</fullName>
    </submittedName>
</protein>
<name>A0A8K0QUP6_9PLEO</name>
<feature type="transmembrane region" description="Helical" evidence="2">
    <location>
        <begin position="79"/>
        <end position="102"/>
    </location>
</feature>
<reference evidence="3" key="1">
    <citation type="journal article" date="2021" name="Nat. Commun.">
        <title>Genetic determinants of endophytism in the Arabidopsis root mycobiome.</title>
        <authorList>
            <person name="Mesny F."/>
            <person name="Miyauchi S."/>
            <person name="Thiergart T."/>
            <person name="Pickel B."/>
            <person name="Atanasova L."/>
            <person name="Karlsson M."/>
            <person name="Huettel B."/>
            <person name="Barry K.W."/>
            <person name="Haridas S."/>
            <person name="Chen C."/>
            <person name="Bauer D."/>
            <person name="Andreopoulos W."/>
            <person name="Pangilinan J."/>
            <person name="LaButti K."/>
            <person name="Riley R."/>
            <person name="Lipzen A."/>
            <person name="Clum A."/>
            <person name="Drula E."/>
            <person name="Henrissat B."/>
            <person name="Kohler A."/>
            <person name="Grigoriev I.V."/>
            <person name="Martin F.M."/>
            <person name="Hacquard S."/>
        </authorList>
    </citation>
    <scope>NUCLEOTIDE SEQUENCE</scope>
    <source>
        <strain evidence="3">MPI-SDFR-AT-0120</strain>
    </source>
</reference>
<keyword evidence="2" id="KW-0812">Transmembrane</keyword>
<evidence type="ECO:0000256" key="1">
    <source>
        <dbReference type="SAM" id="MobiDB-lite"/>
    </source>
</evidence>
<evidence type="ECO:0000313" key="4">
    <source>
        <dbReference type="Proteomes" id="UP000813461"/>
    </source>
</evidence>
<feature type="transmembrane region" description="Helical" evidence="2">
    <location>
        <begin position="620"/>
        <end position="640"/>
    </location>
</feature>
<dbReference type="OrthoDB" id="3248909at2759"/>
<organism evidence="3 4">
    <name type="scientific">Paraphoma chrysanthemicola</name>
    <dbReference type="NCBI Taxonomy" id="798071"/>
    <lineage>
        <taxon>Eukaryota</taxon>
        <taxon>Fungi</taxon>
        <taxon>Dikarya</taxon>
        <taxon>Ascomycota</taxon>
        <taxon>Pezizomycotina</taxon>
        <taxon>Dothideomycetes</taxon>
        <taxon>Pleosporomycetidae</taxon>
        <taxon>Pleosporales</taxon>
        <taxon>Pleosporineae</taxon>
        <taxon>Phaeosphaeriaceae</taxon>
        <taxon>Paraphoma</taxon>
    </lineage>
</organism>
<dbReference type="EMBL" id="JAGMVJ010000025">
    <property type="protein sequence ID" value="KAH7070940.1"/>
    <property type="molecule type" value="Genomic_DNA"/>
</dbReference>
<comment type="caution">
    <text evidence="3">The sequence shown here is derived from an EMBL/GenBank/DDBJ whole genome shotgun (WGS) entry which is preliminary data.</text>
</comment>
<feature type="compositionally biased region" description="Pro residues" evidence="1">
    <location>
        <begin position="17"/>
        <end position="28"/>
    </location>
</feature>
<feature type="transmembrane region" description="Helical" evidence="2">
    <location>
        <begin position="193"/>
        <end position="217"/>
    </location>
</feature>
<dbReference type="Pfam" id="PF11915">
    <property type="entry name" value="DUF3433"/>
    <property type="match status" value="2"/>
</dbReference>
<dbReference type="PANTHER" id="PTHR37544:SF3">
    <property type="entry name" value="SPRAY"/>
    <property type="match status" value="1"/>
</dbReference>
<accession>A0A8K0QUP6</accession>
<evidence type="ECO:0000313" key="3">
    <source>
        <dbReference type="EMBL" id="KAH7070940.1"/>
    </source>
</evidence>
<feature type="transmembrane region" description="Helical" evidence="2">
    <location>
        <begin position="122"/>
        <end position="141"/>
    </location>
</feature>
<feature type="transmembrane region" description="Helical" evidence="2">
    <location>
        <begin position="1353"/>
        <end position="1374"/>
    </location>
</feature>
<keyword evidence="2" id="KW-0472">Membrane</keyword>
<dbReference type="PANTHER" id="PTHR37544">
    <property type="entry name" value="SPRAY-RELATED"/>
    <property type="match status" value="1"/>
</dbReference>
<feature type="transmembrane region" description="Helical" evidence="2">
    <location>
        <begin position="845"/>
        <end position="868"/>
    </location>
</feature>
<dbReference type="Proteomes" id="UP000813461">
    <property type="component" value="Unassembled WGS sequence"/>
</dbReference>
<proteinExistence type="predicted"/>
<keyword evidence="2" id="KW-1133">Transmembrane helix</keyword>
<sequence length="1474" mass="161902">MATAGSPVSPIALTPIPTTPVPTRPVPTTPVSTTPNPTTPNPATLSPTTPIPTTPRAAPTNATTSSVCKGSWLPFTLQWYYLVLPTLISLCLGGVLVFLSVYSKQNQGIAADSGSSAILFGWRFTPTLIAVLYAQMTVILFEDVKRTEPFARLAKAPAGGAGAYGTLLQTPRAWWSILTDVCFRRKRIGKTSWTLICAALINVIALLAISPLSSALLTSEEVLIAKAVDFERITPKSNVQLTMAPTRETYYRTLNSLLRSTSTSAWVTNTSMTFPFWPASGSAQFGPRLASSSQSWNAKTTTIKSDYKCKDMTLVSANMAPQRYFDVYTVQGYGPLNGTQPMITFILTSDNGCRYQLMMHPSVDMAYFGGVTWSNATTFYPTITTSLPVGGRLYSTNVTSTHIYARVNASEQCDGHDIILMSTPWTAPFNFSASPTPLFIPQNQTYVRSSEFHMRGLLCKSEYTMSDHSMKVLTSASASIAPNATAEGQSSWREIPGSLLNVPQFERSSMQDVWISYFDEISMLSITARSNTKLDMNGGEADVAKPGFSGMAPLLAAMSNYNLSSMIVDQDIVHKAALAKGRFFSETVREAFNKPDLVDSVTTRGEILVLNDRVVVLTEIGFALAALFFASCILLIAVFWSSRLRFRPLNLRSDPASLVGMSLLLNRQLDTMSTLRSMHNASRVDLYTALQKEKFLTSNNDLLKGNDSADPPIKVKPRRNWRPTVIHVRMLLALGLFLALVLIAVLVLNAFSARSQLSQLAFIYEADISNFGLSFSTFAPISIAPTVVSIVVGLWWDQLDMTWRVLQPFIAMSRGPTPINTGAGLTYRSKSWMGAAVKAGRNKHWVLLLVAIGSVLAQVLTVSMSALFERQTRTVTQELSLPRSLELRQNPLSSGVNLAGDLKPANPAMEITDQLYTDISKNWLYGAGTQQNFNGSQLPWTADGWSFLPIDLSKMSSVMATQSSASESDSSSATSTIALVNATLSIPAIRARLECRPVPSIANISSWVTLVDLANKTDSFEPGELERFNQTGKIEMYSMPMDIFKSTDAHTNLLSTYKEPACCQNGSIDNPQRAALGYWSPALPANDLASRFEYPYEDLGWPLKIVPKWVVGKAVVLGEGRYGRSLYFKEMPRLQAAQCDPIIETAEATISLDAKTGNVYSHRILGSSTKTDVAWADAFTRHANSTPKIDGIDSSLTQNMTASYGVMFLDTLLGSADRQVGRHGKSWYEETSQNAFVFRDAKNGINLDLMTYSMFTLAGQDPEALLNFTTLATTADQTFQTFFQQFVNSELSLSKGGYAYQPIGDNTMESLGPSIDANGTLIAEKRFPVLNTNRTITASVSHRIRVLHMNTTATYLSTAILIWLIFTTITVLCLQRKYTSFMHRDVQLIADMLVLVAGSDNFLALVADKGVHLKRNRDIKTMLGWFRDTDGHIRWGVEVIGGPNAVDWVDAPKTGFHVSSPKTSRSIFARIKWW</sequence>
<feature type="region of interest" description="Disordered" evidence="1">
    <location>
        <begin position="1"/>
        <end position="62"/>
    </location>
</feature>
<feature type="transmembrane region" description="Helical" evidence="2">
    <location>
        <begin position="728"/>
        <end position="751"/>
    </location>
</feature>
<evidence type="ECO:0000256" key="2">
    <source>
        <dbReference type="SAM" id="Phobius"/>
    </source>
</evidence>
<keyword evidence="4" id="KW-1185">Reference proteome</keyword>